<evidence type="ECO:0000256" key="1">
    <source>
        <dbReference type="SAM" id="Phobius"/>
    </source>
</evidence>
<name>A0A1F6NVQ7_9BACT</name>
<keyword evidence="1" id="KW-0812">Transmembrane</keyword>
<feature type="transmembrane region" description="Helical" evidence="1">
    <location>
        <begin position="63"/>
        <end position="81"/>
    </location>
</feature>
<keyword evidence="1" id="KW-0472">Membrane</keyword>
<dbReference type="AlphaFoldDB" id="A0A1F6NVQ7"/>
<gene>
    <name evidence="2" type="ORF">A3J93_02445</name>
</gene>
<organism evidence="2 3">
    <name type="scientific">Candidatus Magasanikbacteria bacterium RIFOXYC2_FULL_42_28</name>
    <dbReference type="NCBI Taxonomy" id="1798704"/>
    <lineage>
        <taxon>Bacteria</taxon>
        <taxon>Candidatus Magasanikiibacteriota</taxon>
    </lineage>
</organism>
<reference evidence="2 3" key="1">
    <citation type="journal article" date="2016" name="Nat. Commun.">
        <title>Thousands of microbial genomes shed light on interconnected biogeochemical processes in an aquifer system.</title>
        <authorList>
            <person name="Anantharaman K."/>
            <person name="Brown C.T."/>
            <person name="Hug L.A."/>
            <person name="Sharon I."/>
            <person name="Castelle C.J."/>
            <person name="Probst A.J."/>
            <person name="Thomas B.C."/>
            <person name="Singh A."/>
            <person name="Wilkins M.J."/>
            <person name="Karaoz U."/>
            <person name="Brodie E.L."/>
            <person name="Williams K.H."/>
            <person name="Hubbard S.S."/>
            <person name="Banfield J.F."/>
        </authorList>
    </citation>
    <scope>NUCLEOTIDE SEQUENCE [LARGE SCALE GENOMIC DNA]</scope>
</reference>
<sequence>MLPNVAKNRYVNALFWLMFFSAAVHMAVLFFLTIINNNWQIINYFNILDFDLIAPNFPGLNNLTLATFTGLIIYLLIFFFGTKKNN</sequence>
<keyword evidence="1" id="KW-1133">Transmembrane helix</keyword>
<accession>A0A1F6NVQ7</accession>
<proteinExistence type="predicted"/>
<protein>
    <submittedName>
        <fullName evidence="2">Uncharacterized protein</fullName>
    </submittedName>
</protein>
<feature type="transmembrane region" description="Helical" evidence="1">
    <location>
        <begin position="12"/>
        <end position="35"/>
    </location>
</feature>
<comment type="caution">
    <text evidence="2">The sequence shown here is derived from an EMBL/GenBank/DDBJ whole genome shotgun (WGS) entry which is preliminary data.</text>
</comment>
<dbReference type="EMBL" id="MFQZ01000008">
    <property type="protein sequence ID" value="OGH88007.1"/>
    <property type="molecule type" value="Genomic_DNA"/>
</dbReference>
<evidence type="ECO:0000313" key="2">
    <source>
        <dbReference type="EMBL" id="OGH88007.1"/>
    </source>
</evidence>
<evidence type="ECO:0000313" key="3">
    <source>
        <dbReference type="Proteomes" id="UP000177907"/>
    </source>
</evidence>
<dbReference type="Proteomes" id="UP000177907">
    <property type="component" value="Unassembled WGS sequence"/>
</dbReference>